<dbReference type="Gene3D" id="3.30.70.330">
    <property type="match status" value="1"/>
</dbReference>
<feature type="region of interest" description="Disordered" evidence="2">
    <location>
        <begin position="1"/>
        <end position="43"/>
    </location>
</feature>
<feature type="domain" description="CSD" evidence="4">
    <location>
        <begin position="39"/>
        <end position="105"/>
    </location>
</feature>
<feature type="domain" description="RRM" evidence="3">
    <location>
        <begin position="169"/>
        <end position="246"/>
    </location>
</feature>
<feature type="region of interest" description="Disordered" evidence="2">
    <location>
        <begin position="105"/>
        <end position="167"/>
    </location>
</feature>
<dbReference type="InterPro" id="IPR012677">
    <property type="entry name" value="Nucleotide-bd_a/b_plait_sf"/>
</dbReference>
<dbReference type="InterPro" id="IPR011129">
    <property type="entry name" value="CSD"/>
</dbReference>
<evidence type="ECO:0000256" key="2">
    <source>
        <dbReference type="SAM" id="MobiDB-lite"/>
    </source>
</evidence>
<dbReference type="Proteomes" id="UP001438707">
    <property type="component" value="Unassembled WGS sequence"/>
</dbReference>
<dbReference type="PROSITE" id="PS50102">
    <property type="entry name" value="RRM"/>
    <property type="match status" value="1"/>
</dbReference>
<dbReference type="SUPFAM" id="SSF50249">
    <property type="entry name" value="Nucleic acid-binding proteins"/>
    <property type="match status" value="1"/>
</dbReference>
<keyword evidence="1" id="KW-0694">RNA-binding</keyword>
<protein>
    <submittedName>
        <fullName evidence="5">Uncharacterized protein</fullName>
    </submittedName>
</protein>
<organism evidence="5 6">
    <name type="scientific">Apatococcus lobatus</name>
    <dbReference type="NCBI Taxonomy" id="904363"/>
    <lineage>
        <taxon>Eukaryota</taxon>
        <taxon>Viridiplantae</taxon>
        <taxon>Chlorophyta</taxon>
        <taxon>core chlorophytes</taxon>
        <taxon>Trebouxiophyceae</taxon>
        <taxon>Chlorellales</taxon>
        <taxon>Chlorellaceae</taxon>
        <taxon>Apatococcus</taxon>
    </lineage>
</organism>
<proteinExistence type="predicted"/>
<evidence type="ECO:0000313" key="5">
    <source>
        <dbReference type="EMBL" id="KAK9817619.1"/>
    </source>
</evidence>
<sequence length="247" mass="26177">MAESEEGHTVEPTSTSAPAEAAPEAAEAQAPDAAASETRNSGSCKWFNASKGYGFIEPEGGGEDLFVHQSNLEMEGFRSLREGESVQFVTEIAPDGRQKAIKVTGPGGAAPQGAPRRLPQPPIARPPLYDMTGRGMGGRRGRGRGGRGGPQRIADRRPPPGTPGISSGERVVVHNLPWICTWQLLKDHFAGAPGLERADVIIDDTGRSRGFGIVKFSSPPDAVAAVQHFHNSQIGGRPVSVRIDRFA</sequence>
<dbReference type="Gene3D" id="2.40.50.140">
    <property type="entry name" value="Nucleic acid-binding proteins"/>
    <property type="match status" value="1"/>
</dbReference>
<evidence type="ECO:0000313" key="6">
    <source>
        <dbReference type="Proteomes" id="UP001438707"/>
    </source>
</evidence>
<dbReference type="SMART" id="SM00357">
    <property type="entry name" value="CSP"/>
    <property type="match status" value="1"/>
</dbReference>
<comment type="caution">
    <text evidence="5">The sequence shown here is derived from an EMBL/GenBank/DDBJ whole genome shotgun (WGS) entry which is preliminary data.</text>
</comment>
<dbReference type="EMBL" id="JALJOS010000063">
    <property type="protein sequence ID" value="KAK9817619.1"/>
    <property type="molecule type" value="Genomic_DNA"/>
</dbReference>
<feature type="compositionally biased region" description="Low complexity" evidence="2">
    <location>
        <begin position="11"/>
        <end position="38"/>
    </location>
</feature>
<dbReference type="InterPro" id="IPR019844">
    <property type="entry name" value="CSD_CS"/>
</dbReference>
<name>A0AAW1QBA1_9CHLO</name>
<dbReference type="CDD" id="cd00590">
    <property type="entry name" value="RRM_SF"/>
    <property type="match status" value="1"/>
</dbReference>
<dbReference type="SUPFAM" id="SSF54928">
    <property type="entry name" value="RNA-binding domain, RBD"/>
    <property type="match status" value="1"/>
</dbReference>
<dbReference type="AlphaFoldDB" id="A0AAW1QBA1"/>
<gene>
    <name evidence="5" type="ORF">WJX74_005926</name>
</gene>
<reference evidence="5 6" key="1">
    <citation type="journal article" date="2024" name="Nat. Commun.">
        <title>Phylogenomics reveals the evolutionary origins of lichenization in chlorophyte algae.</title>
        <authorList>
            <person name="Puginier C."/>
            <person name="Libourel C."/>
            <person name="Otte J."/>
            <person name="Skaloud P."/>
            <person name="Haon M."/>
            <person name="Grisel S."/>
            <person name="Petersen M."/>
            <person name="Berrin J.G."/>
            <person name="Delaux P.M."/>
            <person name="Dal Grande F."/>
            <person name="Keller J."/>
        </authorList>
    </citation>
    <scope>NUCLEOTIDE SEQUENCE [LARGE SCALE GENOMIC DNA]</scope>
    <source>
        <strain evidence="5 6">SAG 2145</strain>
    </source>
</reference>
<dbReference type="Pfam" id="PF00076">
    <property type="entry name" value="RRM_1"/>
    <property type="match status" value="1"/>
</dbReference>
<evidence type="ECO:0000259" key="4">
    <source>
        <dbReference type="PROSITE" id="PS51857"/>
    </source>
</evidence>
<evidence type="ECO:0000259" key="3">
    <source>
        <dbReference type="PROSITE" id="PS50102"/>
    </source>
</evidence>
<dbReference type="PRINTS" id="PR00050">
    <property type="entry name" value="COLDSHOCK"/>
</dbReference>
<dbReference type="PANTHER" id="PTHR46565">
    <property type="entry name" value="COLD SHOCK DOMAIN PROTEIN 2"/>
    <property type="match status" value="1"/>
</dbReference>
<evidence type="ECO:0000256" key="1">
    <source>
        <dbReference type="PROSITE-ProRule" id="PRU00176"/>
    </source>
</evidence>
<dbReference type="CDD" id="cd04458">
    <property type="entry name" value="CSP_CDS"/>
    <property type="match status" value="1"/>
</dbReference>
<dbReference type="PROSITE" id="PS00352">
    <property type="entry name" value="CSD_1"/>
    <property type="match status" value="1"/>
</dbReference>
<keyword evidence="6" id="KW-1185">Reference proteome</keyword>
<dbReference type="InterPro" id="IPR002059">
    <property type="entry name" value="CSP_DNA-bd"/>
</dbReference>
<dbReference type="Pfam" id="PF00313">
    <property type="entry name" value="CSD"/>
    <property type="match status" value="1"/>
</dbReference>
<dbReference type="InterPro" id="IPR035979">
    <property type="entry name" value="RBD_domain_sf"/>
</dbReference>
<dbReference type="SMART" id="SM00360">
    <property type="entry name" value="RRM"/>
    <property type="match status" value="1"/>
</dbReference>
<accession>A0AAW1QBA1</accession>
<dbReference type="InterPro" id="IPR000504">
    <property type="entry name" value="RRM_dom"/>
</dbReference>
<dbReference type="PROSITE" id="PS51857">
    <property type="entry name" value="CSD_2"/>
    <property type="match status" value="1"/>
</dbReference>
<dbReference type="GO" id="GO:0003723">
    <property type="term" value="F:RNA binding"/>
    <property type="evidence" value="ECO:0007669"/>
    <property type="project" value="UniProtKB-UniRule"/>
</dbReference>
<dbReference type="InterPro" id="IPR012340">
    <property type="entry name" value="NA-bd_OB-fold"/>
</dbReference>
<dbReference type="PANTHER" id="PTHR46565:SF20">
    <property type="entry name" value="COLD SHOCK DOMAIN-CONTAINING PROTEIN 4"/>
    <property type="match status" value="1"/>
</dbReference>